<evidence type="ECO:0000313" key="2">
    <source>
        <dbReference type="EMBL" id="KYR02038.1"/>
    </source>
</evidence>
<dbReference type="STRING" id="361077.A0A152A729"/>
<dbReference type="EMBL" id="LODT01000004">
    <property type="protein sequence ID" value="KYR02038.1"/>
    <property type="molecule type" value="Genomic_DNA"/>
</dbReference>
<evidence type="ECO:0000313" key="3">
    <source>
        <dbReference type="Proteomes" id="UP000076078"/>
    </source>
</evidence>
<gene>
    <name evidence="2" type="ORF">DLAC_00835</name>
</gene>
<protein>
    <recommendedName>
        <fullName evidence="1">NAD(P)-binding domain-containing protein</fullName>
    </recommendedName>
</protein>
<dbReference type="FunCoup" id="A0A152A729">
    <property type="interactions" value="2"/>
</dbReference>
<name>A0A152A729_TIELA</name>
<keyword evidence="3" id="KW-1185">Reference proteome</keyword>
<dbReference type="AlphaFoldDB" id="A0A152A729"/>
<comment type="caution">
    <text evidence="2">The sequence shown here is derived from an EMBL/GenBank/DDBJ whole genome shotgun (WGS) entry which is preliminary data.</text>
</comment>
<dbReference type="PANTHER" id="PTHR48079:SF3">
    <property type="entry name" value="NAD-DEPENDENT EPIMERASE_DEHYDRATASE DOMAIN-CONTAINING PROTEIN"/>
    <property type="match status" value="1"/>
</dbReference>
<dbReference type="InterPro" id="IPR016040">
    <property type="entry name" value="NAD(P)-bd_dom"/>
</dbReference>
<reference evidence="2 3" key="1">
    <citation type="submission" date="2015-12" db="EMBL/GenBank/DDBJ databases">
        <title>Dictyostelia acquired genes for synthesis and detection of signals that induce cell-type specialization by lateral gene transfer from prokaryotes.</title>
        <authorList>
            <person name="Gloeckner G."/>
            <person name="Schaap P."/>
        </authorList>
    </citation>
    <scope>NUCLEOTIDE SEQUENCE [LARGE SCALE GENOMIC DNA]</scope>
    <source>
        <strain evidence="2 3">TK</strain>
    </source>
</reference>
<dbReference type="PANTHER" id="PTHR48079">
    <property type="entry name" value="PROTEIN YEEZ"/>
    <property type="match status" value="1"/>
</dbReference>
<dbReference type="Proteomes" id="UP000076078">
    <property type="component" value="Unassembled WGS sequence"/>
</dbReference>
<evidence type="ECO:0000259" key="1">
    <source>
        <dbReference type="Pfam" id="PF13460"/>
    </source>
</evidence>
<dbReference type="GO" id="GO:0005737">
    <property type="term" value="C:cytoplasm"/>
    <property type="evidence" value="ECO:0007669"/>
    <property type="project" value="TreeGrafter"/>
</dbReference>
<organism evidence="2 3">
    <name type="scientific">Tieghemostelium lacteum</name>
    <name type="common">Slime mold</name>
    <name type="synonym">Dictyostelium lacteum</name>
    <dbReference type="NCBI Taxonomy" id="361077"/>
    <lineage>
        <taxon>Eukaryota</taxon>
        <taxon>Amoebozoa</taxon>
        <taxon>Evosea</taxon>
        <taxon>Eumycetozoa</taxon>
        <taxon>Dictyostelia</taxon>
        <taxon>Dictyosteliales</taxon>
        <taxon>Raperosteliaceae</taxon>
        <taxon>Tieghemostelium</taxon>
    </lineage>
</organism>
<dbReference type="InterPro" id="IPR051783">
    <property type="entry name" value="NAD(P)-dependent_oxidoreduct"/>
</dbReference>
<accession>A0A152A729</accession>
<feature type="domain" description="NAD(P)-binding" evidence="1">
    <location>
        <begin position="8"/>
        <end position="121"/>
    </location>
</feature>
<dbReference type="SUPFAM" id="SSF51735">
    <property type="entry name" value="NAD(P)-binding Rossmann-fold domains"/>
    <property type="match status" value="1"/>
</dbReference>
<dbReference type="GO" id="GO:0004029">
    <property type="term" value="F:aldehyde dehydrogenase (NAD+) activity"/>
    <property type="evidence" value="ECO:0007669"/>
    <property type="project" value="TreeGrafter"/>
</dbReference>
<dbReference type="InParanoid" id="A0A152A729"/>
<dbReference type="Pfam" id="PF13460">
    <property type="entry name" value="NAD_binding_10"/>
    <property type="match status" value="1"/>
</dbReference>
<dbReference type="Gene3D" id="3.40.50.720">
    <property type="entry name" value="NAD(P)-binding Rossmann-like Domain"/>
    <property type="match status" value="1"/>
</dbReference>
<sequence length="303" mass="33922">MSTVFIFGSNGFIGSNIAIKLATHGYKVYGQVRNASNASLLEKHEIIPVVADYTDVDSWLPYVKKSDVVIDVIKYSPKEQTILVETLKKVKKEDNPNLLAIYTSGIWMYGQQPGLFNEHSDRVKLEGFNLDQREIIEKEYINALNGVVVQPGCLYGLTGSYFAPHYKLVTEGKGTFTYYGSHSQVISDVHIHDLVNAYLLVIQKQGVARGNRFLVSSYHEKLTDILNAISKVSGVSIETYNFQPADKSNYGSIGLSLSSQADSTKIRNLLGWYPEHQSIVDGIERYYKSWKASYNPHAISNGH</sequence>
<proteinExistence type="predicted"/>
<dbReference type="OMA" id="IDFPQWT"/>
<dbReference type="OrthoDB" id="9992820at2759"/>
<dbReference type="InterPro" id="IPR036291">
    <property type="entry name" value="NAD(P)-bd_dom_sf"/>
</dbReference>